<evidence type="ECO:0000313" key="2">
    <source>
        <dbReference type="Proteomes" id="UP000237889"/>
    </source>
</evidence>
<dbReference type="AlphaFoldDB" id="A0A2S0NFT2"/>
<dbReference type="OrthoDB" id="8449893at2"/>
<organism evidence="1 2">
    <name type="scientific">Phreatobacter cathodiphilus</name>
    <dbReference type="NCBI Taxonomy" id="1868589"/>
    <lineage>
        <taxon>Bacteria</taxon>
        <taxon>Pseudomonadati</taxon>
        <taxon>Pseudomonadota</taxon>
        <taxon>Alphaproteobacteria</taxon>
        <taxon>Hyphomicrobiales</taxon>
        <taxon>Phreatobacteraceae</taxon>
        <taxon>Phreatobacter</taxon>
    </lineage>
</organism>
<dbReference type="EMBL" id="CP027668">
    <property type="protein sequence ID" value="AVO46896.1"/>
    <property type="molecule type" value="Genomic_DNA"/>
</dbReference>
<keyword evidence="2" id="KW-1185">Reference proteome</keyword>
<protein>
    <submittedName>
        <fullName evidence="1">Uncharacterized protein</fullName>
    </submittedName>
</protein>
<accession>A0A2S0NFT2</accession>
<name>A0A2S0NFT2_9HYPH</name>
<dbReference type="InterPro" id="IPR046083">
    <property type="entry name" value="DUF6101"/>
</dbReference>
<dbReference type="Pfam" id="PF19596">
    <property type="entry name" value="DUF6101"/>
    <property type="match status" value="1"/>
</dbReference>
<sequence>MQVLRQTEPGVLAAGIGASLRLDPAQLPTRYAAPDRGADGGQRSIDLHADRVVIRRTASGARMKLQLPVSSYRGIAVRVSDDASQAADSVEVVLVHADPALSVPLVSMADADDVVADWQLWGEALRLPLLIEDPDGAMREAFPRMGAVMLGRPGPRRRRRSTLKDRRPSALMRRKACDGVAGRPVYREREIIARN</sequence>
<reference evidence="1 2" key="1">
    <citation type="submission" date="2018-03" db="EMBL/GenBank/DDBJ databases">
        <title>Genome sequencing of Phreatobacter sp.</title>
        <authorList>
            <person name="Kim S.-J."/>
            <person name="Heo J."/>
            <person name="Kwon S.-W."/>
        </authorList>
    </citation>
    <scope>NUCLEOTIDE SEQUENCE [LARGE SCALE GENOMIC DNA]</scope>
    <source>
        <strain evidence="1 2">S-12</strain>
    </source>
</reference>
<dbReference type="KEGG" id="phr:C6569_18545"/>
<proteinExistence type="predicted"/>
<dbReference type="Proteomes" id="UP000237889">
    <property type="component" value="Chromosome"/>
</dbReference>
<gene>
    <name evidence="1" type="ORF">C6569_18545</name>
</gene>
<evidence type="ECO:0000313" key="1">
    <source>
        <dbReference type="EMBL" id="AVO46896.1"/>
    </source>
</evidence>